<feature type="region of interest" description="Disordered" evidence="1">
    <location>
        <begin position="382"/>
        <end position="490"/>
    </location>
</feature>
<feature type="compositionally biased region" description="Basic and acidic residues" evidence="1">
    <location>
        <begin position="117"/>
        <end position="151"/>
    </location>
</feature>
<feature type="region of interest" description="Disordered" evidence="1">
    <location>
        <begin position="278"/>
        <end position="329"/>
    </location>
</feature>
<feature type="compositionally biased region" description="Polar residues" evidence="1">
    <location>
        <begin position="460"/>
        <end position="471"/>
    </location>
</feature>
<feature type="compositionally biased region" description="Polar residues" evidence="1">
    <location>
        <begin position="292"/>
        <end position="315"/>
    </location>
</feature>
<evidence type="ECO:0000313" key="3">
    <source>
        <dbReference type="Proteomes" id="UP000242942"/>
    </source>
</evidence>
<dbReference type="OrthoDB" id="361150at2759"/>
<gene>
    <name evidence="2" type="primary">PocGH01_06025800</name>
    <name evidence="2" type="ORF">POCGH01_06025800</name>
</gene>
<feature type="compositionally biased region" description="Basic and acidic residues" evidence="1">
    <location>
        <begin position="205"/>
        <end position="234"/>
    </location>
</feature>
<feature type="region of interest" description="Disordered" evidence="1">
    <location>
        <begin position="94"/>
        <end position="151"/>
    </location>
</feature>
<proteinExistence type="predicted"/>
<dbReference type="VEuPathDB" id="PlasmoDB:POWCR01_060020700"/>
<feature type="compositionally biased region" description="Polar residues" evidence="1">
    <location>
        <begin position="419"/>
        <end position="453"/>
    </location>
</feature>
<name>A0A1D3TG71_PLAOA</name>
<accession>A0A1D3TG71</accession>
<dbReference type="EMBL" id="LT594587">
    <property type="protein sequence ID" value="SCP03958.1"/>
    <property type="molecule type" value="Genomic_DNA"/>
</dbReference>
<feature type="compositionally biased region" description="Basic and acidic residues" evidence="1">
    <location>
        <begin position="243"/>
        <end position="258"/>
    </location>
</feature>
<feature type="compositionally biased region" description="Low complexity" evidence="1">
    <location>
        <begin position="472"/>
        <end position="489"/>
    </location>
</feature>
<feature type="region of interest" description="Disordered" evidence="1">
    <location>
        <begin position="201"/>
        <end position="263"/>
    </location>
</feature>
<dbReference type="AlphaFoldDB" id="A0A1D3TG71"/>
<keyword evidence="3" id="KW-1185">Reference proteome</keyword>
<evidence type="ECO:0000256" key="1">
    <source>
        <dbReference type="SAM" id="MobiDB-lite"/>
    </source>
</evidence>
<organism evidence="2 3">
    <name type="scientific">Plasmodium ovale</name>
    <name type="common">malaria parasite P. ovale</name>
    <dbReference type="NCBI Taxonomy" id="36330"/>
    <lineage>
        <taxon>Eukaryota</taxon>
        <taxon>Sar</taxon>
        <taxon>Alveolata</taxon>
        <taxon>Apicomplexa</taxon>
        <taxon>Aconoidasida</taxon>
        <taxon>Haemosporida</taxon>
        <taxon>Plasmodiidae</taxon>
        <taxon>Plasmodium</taxon>
        <taxon>Plasmodium (Plasmodium)</taxon>
    </lineage>
</organism>
<reference evidence="2 3" key="1">
    <citation type="submission" date="2016-06" db="EMBL/GenBank/DDBJ databases">
        <authorList>
            <consortium name="Pathogen Informatics"/>
        </authorList>
    </citation>
    <scope>NUCLEOTIDE SEQUENCE [LARGE SCALE GENOMIC DNA]</scope>
    <source>
        <strain evidence="2">PocGH01</strain>
    </source>
</reference>
<feature type="compositionally biased region" description="Basic and acidic residues" evidence="1">
    <location>
        <begin position="317"/>
        <end position="326"/>
    </location>
</feature>
<dbReference type="Proteomes" id="UP000242942">
    <property type="component" value="Chromosome 6"/>
</dbReference>
<feature type="compositionally biased region" description="Basic and acidic residues" evidence="1">
    <location>
        <begin position="403"/>
        <end position="418"/>
    </location>
</feature>
<evidence type="ECO:0000313" key="2">
    <source>
        <dbReference type="EMBL" id="SCP03958.1"/>
    </source>
</evidence>
<protein>
    <submittedName>
        <fullName evidence="2">Uncharacterized protein</fullName>
    </submittedName>
</protein>
<dbReference type="VEuPathDB" id="PlasmoDB:PocGH01_06025800"/>
<sequence length="596" mass="67394">MKVRKRNQNDNKNKLHIDDDFIKEYYNAIPKVETEIENLLKSFHVKKYDYKITHFLIDIIQNETLQILRNAKNIKKGIYQTTVKGEGKEIINDKTVDGNIDGVNTRSNIEEINNEQNDNKEKDDKKKAKIDVPIDPQCNDHKYNGEEERKRQCEKDANMNILIKCEGTHKKANHEESENGVEINTQEEAGCEMIAEVVEGGSNGEEVKGKKEEKEGEKVEDVEEEKKGEYKEIHNNNCTPVEDTGRVEPEEKAGRSEPAEEENYSLFRKISSYFTKKNKEEEEVSNEINVNPSGENTNMENNEKTPSQNGNTLHDTSILKEHKENGQDSIDMDNYINIFSKNIDDKEKLNSEAATNGNAFIDDNKSVKNNVKEEIEDTYAKATWNNDDAEDKIAENAPSGNVKGDKPSSTADKDDNTSNKDGNTANKDGNTANKDGNTANKDGNTANKDGNTANEEENASNKQENTENTARNNDNPDGGNNPGDNGNGNSKAEEVLVIDEESVDQAIREYVLKHIYRRKSVDFLYDEVSCEQREKTNVIVERNVKYPSGFPPYLPDDCSINTILPSWDIKYNFNDAKRGESQRRIGGDVHASGRYL</sequence>